<proteinExistence type="predicted"/>
<feature type="compositionally biased region" description="Polar residues" evidence="1">
    <location>
        <begin position="374"/>
        <end position="388"/>
    </location>
</feature>
<feature type="compositionally biased region" description="Low complexity" evidence="1">
    <location>
        <begin position="45"/>
        <end position="61"/>
    </location>
</feature>
<evidence type="ECO:0000256" key="1">
    <source>
        <dbReference type="SAM" id="MobiDB-lite"/>
    </source>
</evidence>
<sequence>MVRDEQGHATTRVVLTDDDPLETFGLIEDPSDTLPSNLLHSPRNQDTSSQSSSLAPSDPLATFPLITGSDFPFVFQERDEPFEGAATTTAAYPWAVPDTQMQTRQSYKRTSQHVPTLPPFERNLTTTAGTQMYPSSFQKVKAATNAGPSEKQTCSTSYLQPAATSLVGASSPVPCYPSTLVGSRAASNSFSSPPFYTAVHTFQPAPQTQASFYSQAPPYSSITSYPSAYSDFPALLCPSMSPSSQTASNTPTGPFGQYSHLSPYPPSSEHLEGTPLQSIPSPALPPVSMMTPASMAFSTSAPLSPSPRVVASSSPPPQQLSPMSHRISHAARTFYHGSQMQPSATQHVSSVTHAESLTLSTTGHPQQVALAPNLSPTHSPATSPQWLTSPGRFIT</sequence>
<organism evidence="2 3">
    <name type="scientific">Fistulina hepatica ATCC 64428</name>
    <dbReference type="NCBI Taxonomy" id="1128425"/>
    <lineage>
        <taxon>Eukaryota</taxon>
        <taxon>Fungi</taxon>
        <taxon>Dikarya</taxon>
        <taxon>Basidiomycota</taxon>
        <taxon>Agaricomycotina</taxon>
        <taxon>Agaricomycetes</taxon>
        <taxon>Agaricomycetidae</taxon>
        <taxon>Agaricales</taxon>
        <taxon>Fistulinaceae</taxon>
        <taxon>Fistulina</taxon>
    </lineage>
</organism>
<dbReference type="EMBL" id="KN882089">
    <property type="protein sequence ID" value="KIY44524.1"/>
    <property type="molecule type" value="Genomic_DNA"/>
</dbReference>
<keyword evidence="3" id="KW-1185">Reference proteome</keyword>
<evidence type="ECO:0000313" key="2">
    <source>
        <dbReference type="EMBL" id="KIY44524.1"/>
    </source>
</evidence>
<feature type="region of interest" description="Disordered" evidence="1">
    <location>
        <begin position="240"/>
        <end position="284"/>
    </location>
</feature>
<feature type="compositionally biased region" description="Polar residues" evidence="1">
    <location>
        <begin position="240"/>
        <end position="252"/>
    </location>
</feature>
<evidence type="ECO:0000313" key="3">
    <source>
        <dbReference type="Proteomes" id="UP000054144"/>
    </source>
</evidence>
<dbReference type="Proteomes" id="UP000054144">
    <property type="component" value="Unassembled WGS sequence"/>
</dbReference>
<protein>
    <submittedName>
        <fullName evidence="2">Uncharacterized protein</fullName>
    </submittedName>
</protein>
<feature type="region of interest" description="Disordered" evidence="1">
    <location>
        <begin position="374"/>
        <end position="395"/>
    </location>
</feature>
<feature type="compositionally biased region" description="Polar residues" evidence="1">
    <location>
        <begin position="33"/>
        <end position="44"/>
    </location>
</feature>
<name>A0A0D7A2C4_9AGAR</name>
<dbReference type="AlphaFoldDB" id="A0A0D7A2C4"/>
<feature type="region of interest" description="Disordered" evidence="1">
    <location>
        <begin position="298"/>
        <end position="323"/>
    </location>
</feature>
<feature type="compositionally biased region" description="Low complexity" evidence="1">
    <location>
        <begin position="300"/>
        <end position="313"/>
    </location>
</feature>
<feature type="region of interest" description="Disordered" evidence="1">
    <location>
        <begin position="1"/>
        <end position="61"/>
    </location>
</feature>
<reference evidence="2 3" key="1">
    <citation type="journal article" date="2015" name="Fungal Genet. Biol.">
        <title>Evolution of novel wood decay mechanisms in Agaricales revealed by the genome sequences of Fistulina hepatica and Cylindrobasidium torrendii.</title>
        <authorList>
            <person name="Floudas D."/>
            <person name="Held B.W."/>
            <person name="Riley R."/>
            <person name="Nagy L.G."/>
            <person name="Koehler G."/>
            <person name="Ransdell A.S."/>
            <person name="Younus H."/>
            <person name="Chow J."/>
            <person name="Chiniquy J."/>
            <person name="Lipzen A."/>
            <person name="Tritt A."/>
            <person name="Sun H."/>
            <person name="Haridas S."/>
            <person name="LaButti K."/>
            <person name="Ohm R.A."/>
            <person name="Kues U."/>
            <person name="Blanchette R.A."/>
            <person name="Grigoriev I.V."/>
            <person name="Minto R.E."/>
            <person name="Hibbett D.S."/>
        </authorList>
    </citation>
    <scope>NUCLEOTIDE SEQUENCE [LARGE SCALE GENOMIC DNA]</scope>
    <source>
        <strain evidence="2 3">ATCC 64428</strain>
    </source>
</reference>
<accession>A0A0D7A2C4</accession>
<gene>
    <name evidence="2" type="ORF">FISHEDRAFT_77443</name>
</gene>